<keyword evidence="5 6" id="KW-0472">Membrane</keyword>
<dbReference type="OrthoDB" id="426527at2759"/>
<evidence type="ECO:0000256" key="2">
    <source>
        <dbReference type="ARBA" id="ARBA00005731"/>
    </source>
</evidence>
<dbReference type="Proteomes" id="UP000494206">
    <property type="component" value="Unassembled WGS sequence"/>
</dbReference>
<dbReference type="PANTHER" id="PTHR16119:SF13">
    <property type="entry name" value="TRANSMEMBRANE PROTEIN 144 HOMOLOG"/>
    <property type="match status" value="1"/>
</dbReference>
<reference evidence="7 8" key="1">
    <citation type="submission" date="2020-04" db="EMBL/GenBank/DDBJ databases">
        <authorList>
            <person name="Laetsch R D."/>
            <person name="Stevens L."/>
            <person name="Kumar S."/>
            <person name="Blaxter L. M."/>
        </authorList>
    </citation>
    <scope>NUCLEOTIDE SEQUENCE [LARGE SCALE GENOMIC DNA]</scope>
</reference>
<organism evidence="7 8">
    <name type="scientific">Caenorhabditis bovis</name>
    <dbReference type="NCBI Taxonomy" id="2654633"/>
    <lineage>
        <taxon>Eukaryota</taxon>
        <taxon>Metazoa</taxon>
        <taxon>Ecdysozoa</taxon>
        <taxon>Nematoda</taxon>
        <taxon>Chromadorea</taxon>
        <taxon>Rhabditida</taxon>
        <taxon>Rhabditina</taxon>
        <taxon>Rhabditomorpha</taxon>
        <taxon>Rhabditoidea</taxon>
        <taxon>Rhabditidae</taxon>
        <taxon>Peloderinae</taxon>
        <taxon>Caenorhabditis</taxon>
    </lineage>
</organism>
<keyword evidence="8" id="KW-1185">Reference proteome</keyword>
<feature type="transmembrane region" description="Helical" evidence="6">
    <location>
        <begin position="90"/>
        <end position="111"/>
    </location>
</feature>
<feature type="transmembrane region" description="Helical" evidence="6">
    <location>
        <begin position="6"/>
        <end position="24"/>
    </location>
</feature>
<evidence type="ECO:0000256" key="3">
    <source>
        <dbReference type="ARBA" id="ARBA00022692"/>
    </source>
</evidence>
<dbReference type="GO" id="GO:0016020">
    <property type="term" value="C:membrane"/>
    <property type="evidence" value="ECO:0007669"/>
    <property type="project" value="UniProtKB-SubCell"/>
</dbReference>
<feature type="transmembrane region" description="Helical" evidence="6">
    <location>
        <begin position="273"/>
        <end position="295"/>
    </location>
</feature>
<name>A0A8S1FDV7_9PELO</name>
<dbReference type="SUPFAM" id="SSF103481">
    <property type="entry name" value="Multidrug resistance efflux transporter EmrE"/>
    <property type="match status" value="1"/>
</dbReference>
<keyword evidence="4 6" id="KW-1133">Transmembrane helix</keyword>
<dbReference type="InterPro" id="IPR012435">
    <property type="entry name" value="TMEM144"/>
</dbReference>
<evidence type="ECO:0000313" key="8">
    <source>
        <dbReference type="Proteomes" id="UP000494206"/>
    </source>
</evidence>
<feature type="transmembrane region" description="Helical" evidence="6">
    <location>
        <begin position="123"/>
        <end position="142"/>
    </location>
</feature>
<evidence type="ECO:0000256" key="4">
    <source>
        <dbReference type="ARBA" id="ARBA00022989"/>
    </source>
</evidence>
<proteinExistence type="inferred from homology"/>
<feature type="transmembrane region" description="Helical" evidence="6">
    <location>
        <begin position="211"/>
        <end position="233"/>
    </location>
</feature>
<keyword evidence="3 6" id="KW-0812">Transmembrane</keyword>
<dbReference type="AlphaFoldDB" id="A0A8S1FDV7"/>
<feature type="transmembrane region" description="Helical" evidence="6">
    <location>
        <begin position="307"/>
        <end position="326"/>
    </location>
</feature>
<dbReference type="Pfam" id="PF07857">
    <property type="entry name" value="TMEM144"/>
    <property type="match status" value="1"/>
</dbReference>
<gene>
    <name evidence="7" type="ORF">CBOVIS_LOCUS11608</name>
</gene>
<comment type="similarity">
    <text evidence="2">Belongs to the TMEM144 family.</text>
</comment>
<evidence type="ECO:0000256" key="1">
    <source>
        <dbReference type="ARBA" id="ARBA00004141"/>
    </source>
</evidence>
<sequence length="328" mass="36599">MEKDPWIGVLCALISMITFGSTYVPLKWFDKGDGIYFQLVQSIGQLMVGIVVSLLTEPCAIHPIAMLSGVFFSIGNSLTIFIMEGVGMSIGYLLWNTMTCVTGWAVTRFGLFMNPKHVPEIDWLNILGVITVCVGGAIYAPIRHIPPKVRPAPWSIDECYKSNLFTTEISTPRRILCLFLTIFVGFLYGNFLTPMMYIINNEPGSRQDIEAYILSYCLGSFATSVIIFFFYAVAKKNMPFVNPEITMPSIISGILYGTAVTTFFISNQHLDPVIAYPILSKAPGIIVSLWAIFLFKEIQGKFRIIQLYVGIVVTLIGITFISLSKVRF</sequence>
<feature type="transmembrane region" description="Helical" evidence="6">
    <location>
        <begin position="245"/>
        <end position="267"/>
    </location>
</feature>
<feature type="transmembrane region" description="Helical" evidence="6">
    <location>
        <begin position="175"/>
        <end position="199"/>
    </location>
</feature>
<evidence type="ECO:0000313" key="7">
    <source>
        <dbReference type="EMBL" id="CAB3410038.1"/>
    </source>
</evidence>
<dbReference type="EMBL" id="CADEPM010000009">
    <property type="protein sequence ID" value="CAB3410038.1"/>
    <property type="molecule type" value="Genomic_DNA"/>
</dbReference>
<comment type="subcellular location">
    <subcellularLocation>
        <location evidence="1">Membrane</location>
        <topology evidence="1">Multi-pass membrane protein</topology>
    </subcellularLocation>
</comment>
<protein>
    <submittedName>
        <fullName evidence="7">Uncharacterized protein</fullName>
    </submittedName>
</protein>
<evidence type="ECO:0000256" key="5">
    <source>
        <dbReference type="ARBA" id="ARBA00023136"/>
    </source>
</evidence>
<comment type="caution">
    <text evidence="7">The sequence shown here is derived from an EMBL/GenBank/DDBJ whole genome shotgun (WGS) entry which is preliminary data.</text>
</comment>
<dbReference type="PANTHER" id="PTHR16119">
    <property type="entry name" value="TRANSMEMBRANE PROTEIN 144"/>
    <property type="match status" value="1"/>
</dbReference>
<dbReference type="InterPro" id="IPR037185">
    <property type="entry name" value="EmrE-like"/>
</dbReference>
<feature type="transmembrane region" description="Helical" evidence="6">
    <location>
        <begin position="61"/>
        <end position="83"/>
    </location>
</feature>
<evidence type="ECO:0000256" key="6">
    <source>
        <dbReference type="SAM" id="Phobius"/>
    </source>
</evidence>
<dbReference type="InterPro" id="IPR010651">
    <property type="entry name" value="Sugar_transport"/>
</dbReference>
<accession>A0A8S1FDV7</accession>
<feature type="transmembrane region" description="Helical" evidence="6">
    <location>
        <begin position="36"/>
        <end position="55"/>
    </location>
</feature>
<dbReference type="GO" id="GO:0015144">
    <property type="term" value="F:carbohydrate transmembrane transporter activity"/>
    <property type="evidence" value="ECO:0007669"/>
    <property type="project" value="InterPro"/>
</dbReference>